<feature type="transmembrane region" description="Helical" evidence="17">
    <location>
        <begin position="296"/>
        <end position="317"/>
    </location>
</feature>
<evidence type="ECO:0000256" key="12">
    <source>
        <dbReference type="ARBA" id="ARBA00023027"/>
    </source>
</evidence>
<feature type="transmembrane region" description="Helical" evidence="17">
    <location>
        <begin position="138"/>
        <end position="161"/>
    </location>
</feature>
<evidence type="ECO:0000256" key="13">
    <source>
        <dbReference type="ARBA" id="ARBA00023075"/>
    </source>
</evidence>
<dbReference type="GO" id="GO:0042773">
    <property type="term" value="P:ATP synthesis coupled electron transport"/>
    <property type="evidence" value="ECO:0007669"/>
    <property type="project" value="InterPro"/>
</dbReference>
<evidence type="ECO:0000256" key="10">
    <source>
        <dbReference type="ARBA" id="ARBA00022982"/>
    </source>
</evidence>
<keyword evidence="6 17" id="KW-0813">Transport</keyword>
<evidence type="ECO:0000256" key="16">
    <source>
        <dbReference type="ARBA" id="ARBA00049551"/>
    </source>
</evidence>
<feature type="transmembrane region" description="Helical" evidence="17">
    <location>
        <begin position="109"/>
        <end position="131"/>
    </location>
</feature>
<evidence type="ECO:0000256" key="7">
    <source>
        <dbReference type="ARBA" id="ARBA00022660"/>
    </source>
</evidence>
<feature type="transmembrane region" description="Helical" evidence="17">
    <location>
        <begin position="215"/>
        <end position="240"/>
    </location>
</feature>
<feature type="transmembrane region" description="Helical" evidence="17">
    <location>
        <begin position="55"/>
        <end position="72"/>
    </location>
</feature>
<evidence type="ECO:0000256" key="11">
    <source>
        <dbReference type="ARBA" id="ARBA00022989"/>
    </source>
</evidence>
<feature type="transmembrane region" description="Helical" evidence="17">
    <location>
        <begin position="421"/>
        <end position="443"/>
    </location>
</feature>
<name>A0A8F2FAK2_9ORTH</name>
<dbReference type="EMBL" id="MZ169555">
    <property type="protein sequence ID" value="QWT71645.1"/>
    <property type="molecule type" value="Genomic_DNA"/>
</dbReference>
<comment type="function">
    <text evidence="1">Core subunit of the mitochondrial membrane respiratory chain NADH dehydrogenase (Complex I) that is believed to belong to the minimal assembly required for catalysis. Complex I functions in the transfer of electrons from NADH to the respiratory chain. The immediate electron acceptor for the enzyme is believed to be ubiquinone.</text>
</comment>
<keyword evidence="11 17" id="KW-1133">Transmembrane helix</keyword>
<evidence type="ECO:0000256" key="17">
    <source>
        <dbReference type="RuleBase" id="RU003297"/>
    </source>
</evidence>
<dbReference type="GO" id="GO:0008137">
    <property type="term" value="F:NADH dehydrogenase (ubiquinone) activity"/>
    <property type="evidence" value="ECO:0007669"/>
    <property type="project" value="UniProtKB-UniRule"/>
</dbReference>
<evidence type="ECO:0000256" key="1">
    <source>
        <dbReference type="ARBA" id="ARBA00003257"/>
    </source>
</evidence>
<dbReference type="GO" id="GO:0015990">
    <property type="term" value="P:electron transport coupled proton transport"/>
    <property type="evidence" value="ECO:0007669"/>
    <property type="project" value="TreeGrafter"/>
</dbReference>
<evidence type="ECO:0000256" key="3">
    <source>
        <dbReference type="ARBA" id="ARBA00009025"/>
    </source>
</evidence>
<gene>
    <name evidence="20" type="primary">nad4</name>
</gene>
<reference evidence="20" key="1">
    <citation type="submission" date="2021-05" db="EMBL/GenBank/DDBJ databases">
        <title>The complete chloroplast genome of Saussurella borneensis (Orthoptera: Tetrigoidea) from China and its phylogenetic analysis.</title>
        <authorList>
            <person name="Weian D."/>
            <person name="Rongjiao Z."/>
            <person name="Xiaodong L."/>
            <person name="Lei X."/>
        </authorList>
    </citation>
    <scope>NUCLEOTIDE SEQUENCE</scope>
</reference>
<evidence type="ECO:0000256" key="15">
    <source>
        <dbReference type="ARBA" id="ARBA00023136"/>
    </source>
</evidence>
<feature type="transmembrane region" description="Helical" evidence="17">
    <location>
        <begin position="377"/>
        <end position="400"/>
    </location>
</feature>
<keyword evidence="7 17" id="KW-0679">Respiratory chain</keyword>
<dbReference type="GO" id="GO:0031966">
    <property type="term" value="C:mitochondrial membrane"/>
    <property type="evidence" value="ECO:0007669"/>
    <property type="project" value="UniProtKB-SubCell"/>
</dbReference>
<protein>
    <recommendedName>
        <fullName evidence="5 17">NADH-ubiquinone oxidoreductase chain 4</fullName>
        <ecNumber evidence="4 17">7.1.1.2</ecNumber>
    </recommendedName>
</protein>
<dbReference type="PRINTS" id="PR01437">
    <property type="entry name" value="NUOXDRDTASE4"/>
</dbReference>
<dbReference type="Pfam" id="PF01059">
    <property type="entry name" value="Oxidored_q5_N"/>
    <property type="match status" value="1"/>
</dbReference>
<feature type="domain" description="NADH:ubiquinone oxidoreductase chain 4 N-terminal" evidence="19">
    <location>
        <begin position="1"/>
        <end position="101"/>
    </location>
</feature>
<feature type="transmembrane region" description="Helical" evidence="17">
    <location>
        <begin position="12"/>
        <end position="35"/>
    </location>
</feature>
<comment type="similarity">
    <text evidence="3 17">Belongs to the complex I subunit 4 family.</text>
</comment>
<evidence type="ECO:0000259" key="19">
    <source>
        <dbReference type="Pfam" id="PF01059"/>
    </source>
</evidence>
<feature type="transmembrane region" description="Helical" evidence="17">
    <location>
        <begin position="271"/>
        <end position="290"/>
    </location>
</feature>
<evidence type="ECO:0000259" key="18">
    <source>
        <dbReference type="Pfam" id="PF00361"/>
    </source>
</evidence>
<comment type="subcellular location">
    <subcellularLocation>
        <location evidence="2 17">Mitochondrion membrane</location>
        <topology evidence="2 17">Multi-pass membrane protein</topology>
    </subcellularLocation>
</comment>
<accession>A0A8F2FAK2</accession>
<keyword evidence="12 17" id="KW-0520">NAD</keyword>
<feature type="transmembrane region" description="Helical" evidence="17">
    <location>
        <begin position="181"/>
        <end position="203"/>
    </location>
</feature>
<dbReference type="GO" id="GO:0003954">
    <property type="term" value="F:NADH dehydrogenase activity"/>
    <property type="evidence" value="ECO:0007669"/>
    <property type="project" value="TreeGrafter"/>
</dbReference>
<evidence type="ECO:0000256" key="4">
    <source>
        <dbReference type="ARBA" id="ARBA00012944"/>
    </source>
</evidence>
<evidence type="ECO:0000256" key="14">
    <source>
        <dbReference type="ARBA" id="ARBA00023128"/>
    </source>
</evidence>
<evidence type="ECO:0000313" key="20">
    <source>
        <dbReference type="EMBL" id="QWT71645.1"/>
    </source>
</evidence>
<keyword evidence="10 17" id="KW-0249">Electron transport</keyword>
<dbReference type="EC" id="7.1.1.2" evidence="4 17"/>
<geneLocation type="mitochondrion" evidence="20"/>
<evidence type="ECO:0000256" key="6">
    <source>
        <dbReference type="ARBA" id="ARBA00022448"/>
    </source>
</evidence>
<dbReference type="PANTHER" id="PTHR43507:SF20">
    <property type="entry name" value="NADH-UBIQUINONE OXIDOREDUCTASE CHAIN 4"/>
    <property type="match status" value="1"/>
</dbReference>
<comment type="function">
    <text evidence="17">Core subunit of the mitochondrial membrane respiratory chain NADH dehydrogenase (Complex I) which catalyzes electron transfer from NADH through the respiratory chain, using ubiquinone as an electron acceptor. Essential for the catalytic activity and assembly of complex I.</text>
</comment>
<keyword evidence="9" id="KW-1278">Translocase</keyword>
<sequence length="444" mass="51211">MLSFFFCMLMMLSHCLLGLWLPFQAWFFLLSFMYMLNLNSGGFFCSISYFFGYDYLSWLMILLSFWICSLMITASFNVKFMGNYVSIFMFFILVLMISLFFAFSSLGLFSFYLFFEFSLIPTLMLILGWGYQPERLGAGIYLIFYTLLSSLPLLISVFFCYDFLGSISVLMFSDLGLNYTILYFGLLTAFMVKMPMYMFHLWLPKAHVEAPISGSMILAGVMLKLGGYGIIRVLSMIYYFSLSMNLFYLSISLFGGVLVSLICLRQVDLKMLIAYSSVAHMSLVIGGLMTMNYWGLIGSVFLMVGHGLCSSGLFCLANICYERFGSRSLLINKGLLSFMPSMCMWWFLLSSSNMSAPPSLNLSGEIMLLNSLFSYSIYLGIFLFFLSFFSAMYSLYMYSYSQHGMYYSSSYSVFLCYFREYHLVTLHWLPLNLLFFCCDFFLLF</sequence>
<dbReference type="InterPro" id="IPR000260">
    <property type="entry name" value="NADH4_N"/>
</dbReference>
<keyword evidence="13 17" id="KW-0830">Ubiquinone</keyword>
<evidence type="ECO:0000256" key="5">
    <source>
        <dbReference type="ARBA" id="ARBA00021006"/>
    </source>
</evidence>
<feature type="transmembrane region" description="Helical" evidence="17">
    <location>
        <begin position="246"/>
        <end position="264"/>
    </location>
</feature>
<evidence type="ECO:0000256" key="9">
    <source>
        <dbReference type="ARBA" id="ARBA00022967"/>
    </source>
</evidence>
<feature type="transmembrane region" description="Helical" evidence="17">
    <location>
        <begin position="84"/>
        <end position="103"/>
    </location>
</feature>
<organism evidence="20">
    <name type="scientific">Saussurella borneensis</name>
    <dbReference type="NCBI Taxonomy" id="510017"/>
    <lineage>
        <taxon>Eukaryota</taxon>
        <taxon>Metazoa</taxon>
        <taxon>Ecdysozoa</taxon>
        <taxon>Arthropoda</taxon>
        <taxon>Hexapoda</taxon>
        <taxon>Insecta</taxon>
        <taxon>Pterygota</taxon>
        <taxon>Neoptera</taxon>
        <taxon>Polyneoptera</taxon>
        <taxon>Orthoptera</taxon>
        <taxon>Caelifera</taxon>
        <taxon>Acrididea</taxon>
        <taxon>Tetrigoidea</taxon>
        <taxon>Tetrigidae</taxon>
        <taxon>Batrachideinae</taxon>
        <taxon>Saussurella</taxon>
    </lineage>
</organism>
<feature type="domain" description="NADH:quinone oxidoreductase/Mrp antiporter transmembrane" evidence="18">
    <location>
        <begin position="107"/>
        <end position="389"/>
    </location>
</feature>
<feature type="transmembrane region" description="Helical" evidence="17">
    <location>
        <begin position="329"/>
        <end position="348"/>
    </location>
</feature>
<evidence type="ECO:0000256" key="8">
    <source>
        <dbReference type="ARBA" id="ARBA00022692"/>
    </source>
</evidence>
<keyword evidence="15 17" id="KW-0472">Membrane</keyword>
<keyword evidence="8 17" id="KW-0812">Transmembrane</keyword>
<dbReference type="Pfam" id="PF00361">
    <property type="entry name" value="Proton_antipo_M"/>
    <property type="match status" value="1"/>
</dbReference>
<keyword evidence="14 17" id="KW-0496">Mitochondrion</keyword>
<comment type="catalytic activity">
    <reaction evidence="16 17">
        <text>a ubiquinone + NADH + 5 H(+)(in) = a ubiquinol + NAD(+) + 4 H(+)(out)</text>
        <dbReference type="Rhea" id="RHEA:29091"/>
        <dbReference type="Rhea" id="RHEA-COMP:9565"/>
        <dbReference type="Rhea" id="RHEA-COMP:9566"/>
        <dbReference type="ChEBI" id="CHEBI:15378"/>
        <dbReference type="ChEBI" id="CHEBI:16389"/>
        <dbReference type="ChEBI" id="CHEBI:17976"/>
        <dbReference type="ChEBI" id="CHEBI:57540"/>
        <dbReference type="ChEBI" id="CHEBI:57945"/>
        <dbReference type="EC" id="7.1.1.2"/>
    </reaction>
</comment>
<dbReference type="InterPro" id="IPR001750">
    <property type="entry name" value="ND/Mrp_TM"/>
</dbReference>
<dbReference type="GO" id="GO:0048039">
    <property type="term" value="F:ubiquinone binding"/>
    <property type="evidence" value="ECO:0007669"/>
    <property type="project" value="TreeGrafter"/>
</dbReference>
<dbReference type="AlphaFoldDB" id="A0A8F2FAK2"/>
<dbReference type="PANTHER" id="PTHR43507">
    <property type="entry name" value="NADH-UBIQUINONE OXIDOREDUCTASE CHAIN 4"/>
    <property type="match status" value="1"/>
</dbReference>
<evidence type="ECO:0000256" key="2">
    <source>
        <dbReference type="ARBA" id="ARBA00004225"/>
    </source>
</evidence>
<proteinExistence type="inferred from homology"/>
<dbReference type="InterPro" id="IPR003918">
    <property type="entry name" value="NADH_UbQ_OxRdtase"/>
</dbReference>